<evidence type="ECO:0000313" key="2">
    <source>
        <dbReference type="EMBL" id="CAA6824148.1"/>
    </source>
</evidence>
<feature type="signal peptide" evidence="1">
    <location>
        <begin position="1"/>
        <end position="22"/>
    </location>
</feature>
<dbReference type="InterPro" id="IPR047589">
    <property type="entry name" value="DUF11_rpt"/>
</dbReference>
<dbReference type="EMBL" id="CACVAY010000117">
    <property type="protein sequence ID" value="CAA6824148.1"/>
    <property type="molecule type" value="Genomic_DNA"/>
</dbReference>
<accession>A0A6S6U7Q6</accession>
<sequence>MLKKMLFTLTFLGALGTTVAVAAKQSQGPLVSEMMAFVVKTNQQGKEVLKSSKLAEPGQVIEYQLVYKNTGQKALSGLAVTGPIPGNTSYLGKTASTQIPSNFLVSIDGGKTYEKTPVTRQVKNNAGKMETVVVAAEKYTHLRWRVSNSLKAGGKQLYTYRVKVK</sequence>
<organism evidence="2">
    <name type="scientific">uncultured Thiotrichaceae bacterium</name>
    <dbReference type="NCBI Taxonomy" id="298394"/>
    <lineage>
        <taxon>Bacteria</taxon>
        <taxon>Pseudomonadati</taxon>
        <taxon>Pseudomonadota</taxon>
        <taxon>Gammaproteobacteria</taxon>
        <taxon>Thiotrichales</taxon>
        <taxon>Thiotrichaceae</taxon>
        <taxon>environmental samples</taxon>
    </lineage>
</organism>
<evidence type="ECO:0008006" key="3">
    <source>
        <dbReference type="Google" id="ProtNLM"/>
    </source>
</evidence>
<evidence type="ECO:0000256" key="1">
    <source>
        <dbReference type="SAM" id="SignalP"/>
    </source>
</evidence>
<dbReference type="NCBIfam" id="TIGR01451">
    <property type="entry name" value="B_ant_repeat"/>
    <property type="match status" value="1"/>
</dbReference>
<dbReference type="PIRSF" id="PIRSF014979">
    <property type="entry name" value="UCP014979"/>
    <property type="match status" value="1"/>
</dbReference>
<name>A0A6S6U7Q6_9GAMM</name>
<gene>
    <name evidence="2" type="ORF">HELGO_WM6779</name>
</gene>
<feature type="chain" id="PRO_5027887156" description="DUF11 domain-containing protein" evidence="1">
    <location>
        <begin position="23"/>
        <end position="165"/>
    </location>
</feature>
<protein>
    <recommendedName>
        <fullName evidence="3">DUF11 domain-containing protein</fullName>
    </recommendedName>
</protein>
<dbReference type="InterPro" id="IPR014468">
    <property type="entry name" value="UCP014979"/>
</dbReference>
<keyword evidence="1" id="KW-0732">Signal</keyword>
<dbReference type="AlphaFoldDB" id="A0A6S6U7Q6"/>
<proteinExistence type="predicted"/>
<reference evidence="2" key="1">
    <citation type="submission" date="2020-01" db="EMBL/GenBank/DDBJ databases">
        <authorList>
            <person name="Meier V. D."/>
            <person name="Meier V D."/>
        </authorList>
    </citation>
    <scope>NUCLEOTIDE SEQUENCE</scope>
    <source>
        <strain evidence="2">HLG_WM_MAG_07</strain>
    </source>
</reference>